<comment type="function">
    <text evidence="8">In NER, TFIIH acts by opening DNA around the lesion to allow the excision of the damaged oligonucleotide and its replacement by a new DNA fragment. In transcription, TFIIH has an essential role in transcription initiation. When the pre-initiation complex (PIC) has been established, TFIIH is required for promoter opening and promoter escape.</text>
</comment>
<protein>
    <recommendedName>
        <fullName evidence="8">General transcription and DNA repair factor IIH subunit TFB5</fullName>
    </recommendedName>
</protein>
<dbReference type="Proteomes" id="UP000009170">
    <property type="component" value="Unassembled WGS sequence"/>
</dbReference>
<evidence type="ECO:0000313" key="9">
    <source>
        <dbReference type="EMBL" id="CAL57556.1"/>
    </source>
</evidence>
<dbReference type="Proteomes" id="UP000195557">
    <property type="component" value="Unassembled WGS sequence"/>
</dbReference>
<keyword evidence="4 8" id="KW-0805">Transcription regulation</keyword>
<dbReference type="OMA" id="APNAMSK"/>
<reference evidence="9" key="2">
    <citation type="journal article" date="2014" name="BMC Genomics">
        <title>An improved genome of the model marine alga Ostreococcus tauri unfolds by assessing Illumina de novo assemblies.</title>
        <authorList>
            <person name="Blanc-Mathieu R."/>
            <person name="Verhelst B."/>
            <person name="Derelle E."/>
            <person name="Rombauts S."/>
            <person name="Bouget F.Y."/>
            <person name="Carre I."/>
            <person name="Chateau A."/>
            <person name="Eyre-Walker A."/>
            <person name="Grimsley N."/>
            <person name="Moreau H."/>
            <person name="Piegu B."/>
            <person name="Rivals E."/>
            <person name="Schackwitz W."/>
            <person name="Van de Peer Y."/>
            <person name="Piganeau G."/>
        </authorList>
    </citation>
    <scope>NUCLEOTIDE SEQUENCE</scope>
    <source>
        <strain evidence="9">RCC4221</strain>
    </source>
</reference>
<comment type="subunit">
    <text evidence="8">Component of the 7-subunit TFIIH core complex.</text>
</comment>
<keyword evidence="6 8" id="KW-0234">DNA repair</keyword>
<evidence type="ECO:0000256" key="1">
    <source>
        <dbReference type="ARBA" id="ARBA00004123"/>
    </source>
</evidence>
<dbReference type="RefSeq" id="XP_003083281.1">
    <property type="nucleotide sequence ID" value="XM_003083233.1"/>
</dbReference>
<evidence type="ECO:0000256" key="3">
    <source>
        <dbReference type="ARBA" id="ARBA00022763"/>
    </source>
</evidence>
<gene>
    <name evidence="10" type="ORF">BE221DRAFT_65502</name>
    <name evidence="9" type="ORF">OT_ostta15g01360</name>
</gene>
<accession>A0A454XWM6</accession>
<dbReference type="GO" id="GO:0000439">
    <property type="term" value="C:transcription factor TFIIH core complex"/>
    <property type="evidence" value="ECO:0007669"/>
    <property type="project" value="UniProtKB-UniRule"/>
</dbReference>
<dbReference type="PANTHER" id="PTHR28580">
    <property type="entry name" value="GENERAL TRANSCRIPTION FACTOR IIH SUBUNIT 5"/>
    <property type="match status" value="1"/>
</dbReference>
<dbReference type="GO" id="GO:0006367">
    <property type="term" value="P:transcription initiation at RNA polymerase II promoter"/>
    <property type="evidence" value="ECO:0007669"/>
    <property type="project" value="UniProtKB-UniRule"/>
</dbReference>
<evidence type="ECO:0000256" key="8">
    <source>
        <dbReference type="RuleBase" id="RU368032"/>
    </source>
</evidence>
<dbReference type="SUPFAM" id="SSF142897">
    <property type="entry name" value="TFB5-like"/>
    <property type="match status" value="1"/>
</dbReference>
<keyword evidence="7 8" id="KW-0539">Nucleus</keyword>
<dbReference type="AlphaFoldDB" id="Q00V71"/>
<reference evidence="9 11" key="1">
    <citation type="journal article" date="2006" name="Proc. Natl. Acad. Sci. U.S.A.">
        <title>Genome analysis of the smallest free-living eukaryote Ostreococcus tauri unveils many unique features.</title>
        <authorList>
            <person name="Derelle E."/>
            <person name="Ferraz C."/>
            <person name="Rombauts S."/>
            <person name="Rouze P."/>
            <person name="Worden A.Z."/>
            <person name="Robbens S."/>
            <person name="Partensky F."/>
            <person name="Degroeve S."/>
            <person name="Echeynie S."/>
            <person name="Cooke R."/>
            <person name="Saeys Y."/>
            <person name="Wuyts J."/>
            <person name="Jabbari K."/>
            <person name="Bowler C."/>
            <person name="Panaud O."/>
            <person name="Piegu B."/>
            <person name="Ball S.G."/>
            <person name="Ral J.-P."/>
            <person name="Bouget F.-Y."/>
            <person name="Piganeau G."/>
            <person name="De Baets B."/>
            <person name="Picard A."/>
            <person name="Delseny M."/>
            <person name="Demaille J."/>
            <person name="Van de Peer Y."/>
            <person name="Moreau H."/>
        </authorList>
    </citation>
    <scope>NUCLEOTIDE SEQUENCE [LARGE SCALE GENOMIC DNA]</scope>
    <source>
        <strain evidence="9 11">OTTH0595</strain>
    </source>
</reference>
<evidence type="ECO:0000313" key="10">
    <source>
        <dbReference type="EMBL" id="OUS49192.1"/>
    </source>
</evidence>
<keyword evidence="5 8" id="KW-0804">Transcription</keyword>
<dbReference type="OrthoDB" id="354at2759"/>
<name>Q00V71_OSTTA</name>
<dbReference type="Pfam" id="PF06331">
    <property type="entry name" value="Tfb5"/>
    <property type="match status" value="1"/>
</dbReference>
<dbReference type="InterPro" id="IPR009400">
    <property type="entry name" value="TFIIH_TTDA/Tfb5"/>
</dbReference>
<comment type="similarity">
    <text evidence="2 8">Belongs to the TFB5 family.</text>
</comment>
<accession>A0A1Y5IQ03</accession>
<dbReference type="InterPro" id="IPR035935">
    <property type="entry name" value="TFB5-like_sf"/>
</dbReference>
<evidence type="ECO:0000256" key="6">
    <source>
        <dbReference type="ARBA" id="ARBA00023204"/>
    </source>
</evidence>
<proteinExistence type="inferred from homology"/>
<dbReference type="EMBL" id="CAID01000015">
    <property type="protein sequence ID" value="CAL57556.1"/>
    <property type="molecule type" value="Genomic_DNA"/>
</dbReference>
<keyword evidence="3 8" id="KW-0227">DNA damage</keyword>
<dbReference type="SMART" id="SM01395">
    <property type="entry name" value="Tbf5"/>
    <property type="match status" value="1"/>
</dbReference>
<evidence type="ECO:0000256" key="5">
    <source>
        <dbReference type="ARBA" id="ARBA00023163"/>
    </source>
</evidence>
<dbReference type="GeneID" id="9830861"/>
<organism evidence="9 11">
    <name type="scientific">Ostreococcus tauri</name>
    <name type="common">Marine green alga</name>
    <dbReference type="NCBI Taxonomy" id="70448"/>
    <lineage>
        <taxon>Eukaryota</taxon>
        <taxon>Viridiplantae</taxon>
        <taxon>Chlorophyta</taxon>
        <taxon>Mamiellophyceae</taxon>
        <taxon>Mamiellales</taxon>
        <taxon>Bathycoccaceae</taxon>
        <taxon>Ostreococcus</taxon>
    </lineage>
</organism>
<dbReference type="GO" id="GO:0005675">
    <property type="term" value="C:transcription factor TFIIH holo complex"/>
    <property type="evidence" value="ECO:0007669"/>
    <property type="project" value="TreeGrafter"/>
</dbReference>
<dbReference type="InParanoid" id="Q00V71"/>
<evidence type="ECO:0000313" key="11">
    <source>
        <dbReference type="Proteomes" id="UP000009170"/>
    </source>
</evidence>
<dbReference type="EMBL" id="KZ155771">
    <property type="protein sequence ID" value="OUS49192.1"/>
    <property type="molecule type" value="Genomic_DNA"/>
</dbReference>
<dbReference type="STRING" id="70448.Q00V71"/>
<keyword evidence="11" id="KW-1185">Reference proteome</keyword>
<evidence type="ECO:0000256" key="4">
    <source>
        <dbReference type="ARBA" id="ARBA00023015"/>
    </source>
</evidence>
<accession>Q00V71</accession>
<dbReference type="GO" id="GO:0006294">
    <property type="term" value="P:nucleotide-excision repair, preincision complex assembly"/>
    <property type="evidence" value="ECO:0007669"/>
    <property type="project" value="TreeGrafter"/>
</dbReference>
<sequence>MVSAVHGVMLTTDVPIKQYVLHLDAIAPAEGKFVIADLDERRVLIQPERAEQVKREIERYQQTTQYVAPNAMSKQ</sequence>
<evidence type="ECO:0000256" key="2">
    <source>
        <dbReference type="ARBA" id="ARBA00007470"/>
    </source>
</evidence>
<dbReference type="KEGG" id="ota:OT_ostta15g01360"/>
<dbReference type="PANTHER" id="PTHR28580:SF1">
    <property type="entry name" value="GENERAL TRANSCRIPTION FACTOR IIH SUBUNIT 5"/>
    <property type="match status" value="1"/>
</dbReference>
<comment type="subcellular location">
    <subcellularLocation>
        <location evidence="1 8">Nucleus</location>
    </subcellularLocation>
</comment>
<evidence type="ECO:0000256" key="7">
    <source>
        <dbReference type="ARBA" id="ARBA00023242"/>
    </source>
</evidence>
<reference evidence="10" key="3">
    <citation type="submission" date="2017-04" db="EMBL/GenBank/DDBJ databases">
        <title>Population genomics of picophytoplankton unveils novel chromosome hypervariability.</title>
        <authorList>
            <consortium name="DOE Joint Genome Institute"/>
            <person name="Blanc-Mathieu R."/>
            <person name="Krasovec M."/>
            <person name="Hebrard M."/>
            <person name="Yau S."/>
            <person name="Desgranges E."/>
            <person name="Martin J."/>
            <person name="Schackwitz W."/>
            <person name="Kuo A."/>
            <person name="Salin G."/>
            <person name="Donnadieu C."/>
            <person name="Desdevises Y."/>
            <person name="Sanchez-Ferandin S."/>
            <person name="Moreau H."/>
            <person name="Rivals E."/>
            <person name="Grigoriev I.V."/>
            <person name="Grimsley N."/>
            <person name="Eyre-Walker A."/>
            <person name="Piganeau G."/>
        </authorList>
    </citation>
    <scope>NUCLEOTIDE SEQUENCE [LARGE SCALE GENOMIC DNA]</scope>
    <source>
        <strain evidence="10">RCC 1115</strain>
    </source>
</reference>
<dbReference type="FunCoup" id="Q00V71">
    <property type="interactions" value="921"/>
</dbReference>
<dbReference type="Gene3D" id="3.30.70.1220">
    <property type="entry name" value="TFB5-like"/>
    <property type="match status" value="1"/>
</dbReference>